<dbReference type="HOGENOM" id="CLU_1257521_0_0_1"/>
<feature type="region of interest" description="Disordered" evidence="1">
    <location>
        <begin position="121"/>
        <end position="220"/>
    </location>
</feature>
<keyword evidence="4" id="KW-1185">Reference proteome</keyword>
<feature type="compositionally biased region" description="Basic and acidic residues" evidence="1">
    <location>
        <begin position="196"/>
        <end position="220"/>
    </location>
</feature>
<dbReference type="AlphaFoldDB" id="T1K288"/>
<feature type="chain" id="PRO_5004580890" evidence="2">
    <location>
        <begin position="26"/>
        <end position="220"/>
    </location>
</feature>
<evidence type="ECO:0000313" key="4">
    <source>
        <dbReference type="Proteomes" id="UP000015104"/>
    </source>
</evidence>
<protein>
    <submittedName>
        <fullName evidence="3">Uncharacterized protein</fullName>
    </submittedName>
</protein>
<feature type="compositionally biased region" description="Polar residues" evidence="1">
    <location>
        <begin position="177"/>
        <end position="186"/>
    </location>
</feature>
<dbReference type="Proteomes" id="UP000015104">
    <property type="component" value="Unassembled WGS sequence"/>
</dbReference>
<dbReference type="EMBL" id="CAEY01001360">
    <property type="status" value="NOT_ANNOTATED_CDS"/>
    <property type="molecule type" value="Genomic_DNA"/>
</dbReference>
<evidence type="ECO:0000256" key="1">
    <source>
        <dbReference type="SAM" id="MobiDB-lite"/>
    </source>
</evidence>
<sequence>MFGLSYVWIIISICNLDSFIVLVESSPDKFSVYPQSDLHQPFSTVETKTGTKLSPNGAAIRQWETRSWISTIPLQKAVTVDNSNALKNAIPKHYNDLDTGLASTTLSTTSVSHDDQFDFSESKYSSSSFRDNDPRDPRNYPIISTSNNITHHSPSAESRSRSTESECKGDSCRKSPFQGTYDTINYQKKIVYPEKQSSRVEEPNYPRRFRGEDNYNDEAK</sequence>
<name>T1K288_TETUR</name>
<feature type="signal peptide" evidence="2">
    <location>
        <begin position="1"/>
        <end position="25"/>
    </location>
</feature>
<accession>T1K288</accession>
<reference evidence="3" key="2">
    <citation type="submission" date="2015-06" db="UniProtKB">
        <authorList>
            <consortium name="EnsemblMetazoa"/>
        </authorList>
    </citation>
    <scope>IDENTIFICATION</scope>
</reference>
<evidence type="ECO:0000313" key="3">
    <source>
        <dbReference type="EnsemblMetazoa" id="tetur04g04170.1"/>
    </source>
</evidence>
<feature type="compositionally biased region" description="Polar residues" evidence="1">
    <location>
        <begin position="142"/>
        <end position="152"/>
    </location>
</feature>
<feature type="compositionally biased region" description="Basic and acidic residues" evidence="1">
    <location>
        <begin position="158"/>
        <end position="173"/>
    </location>
</feature>
<proteinExistence type="predicted"/>
<reference evidence="4" key="1">
    <citation type="submission" date="2011-08" db="EMBL/GenBank/DDBJ databases">
        <authorList>
            <person name="Rombauts S."/>
        </authorList>
    </citation>
    <scope>NUCLEOTIDE SEQUENCE</scope>
    <source>
        <strain evidence="4">London</strain>
    </source>
</reference>
<keyword evidence="2" id="KW-0732">Signal</keyword>
<dbReference type="EnsemblMetazoa" id="tetur04g04170.1">
    <property type="protein sequence ID" value="tetur04g04170.1"/>
    <property type="gene ID" value="tetur04g04170"/>
</dbReference>
<evidence type="ECO:0000256" key="2">
    <source>
        <dbReference type="SAM" id="SignalP"/>
    </source>
</evidence>
<organism evidence="3 4">
    <name type="scientific">Tetranychus urticae</name>
    <name type="common">Two-spotted spider mite</name>
    <dbReference type="NCBI Taxonomy" id="32264"/>
    <lineage>
        <taxon>Eukaryota</taxon>
        <taxon>Metazoa</taxon>
        <taxon>Ecdysozoa</taxon>
        <taxon>Arthropoda</taxon>
        <taxon>Chelicerata</taxon>
        <taxon>Arachnida</taxon>
        <taxon>Acari</taxon>
        <taxon>Acariformes</taxon>
        <taxon>Trombidiformes</taxon>
        <taxon>Prostigmata</taxon>
        <taxon>Eleutherengona</taxon>
        <taxon>Raphignathae</taxon>
        <taxon>Tetranychoidea</taxon>
        <taxon>Tetranychidae</taxon>
        <taxon>Tetranychus</taxon>
    </lineage>
</organism>